<keyword evidence="1" id="KW-0472">Membrane</keyword>
<name>A0ABS0ERA9_9BURK</name>
<protein>
    <submittedName>
        <fullName evidence="2">Uncharacterized protein</fullName>
    </submittedName>
</protein>
<reference evidence="2 3" key="1">
    <citation type="submission" date="2020-11" db="EMBL/GenBank/DDBJ databases">
        <title>WGS of Herminiimonas contaminans strain Marseille-Q4544 isolated from planarians Schmidtea mediterranea.</title>
        <authorList>
            <person name="Kangale L."/>
        </authorList>
    </citation>
    <scope>NUCLEOTIDE SEQUENCE [LARGE SCALE GENOMIC DNA]</scope>
    <source>
        <strain evidence="2 3">Marseille-Q4544</strain>
    </source>
</reference>
<evidence type="ECO:0000313" key="2">
    <source>
        <dbReference type="EMBL" id="MBF8177361.1"/>
    </source>
</evidence>
<keyword evidence="3" id="KW-1185">Reference proteome</keyword>
<sequence length="390" mass="43088">MINPHAPAESFSIVRNDALFRLQRAIGLIPEEGNGILRRAIIYSLLCWIPLVIWAFFTGRLMPDDDPESLAGHYGIHVRCLIAIPLLIIAEAGAQAILPVCLAQFLRTGLIDEKLEPAFRAIIADGIRLRDRIFPWVVIAGLILTWTVSFALIPNKEEVSWAGLEVNGYGFGTWWFLLVIRPIFNVLLLAWIWRLILTSIVLFRIAMLPLNLVPAHPDGVGGLGFIQRIPIIFSPMAFAVSAVIASSWAHNVIYHGLPVPSLYIQMGMLVAILAFLILMPLLSFSPLLAKTKKRAAREYGALLAGHGRLVHERWIQGKEIEDAPILDAPELGPSADIQTLYQAASAMRPVVINKVTLLMVVVPTAIPMLLVVATQWPLRSTLGKLLMALL</sequence>
<evidence type="ECO:0000313" key="3">
    <source>
        <dbReference type="Proteomes" id="UP000657372"/>
    </source>
</evidence>
<accession>A0ABS0ERA9</accession>
<dbReference type="EMBL" id="JADOEL010000003">
    <property type="protein sequence ID" value="MBF8177361.1"/>
    <property type="molecule type" value="Genomic_DNA"/>
</dbReference>
<keyword evidence="1" id="KW-1133">Transmembrane helix</keyword>
<feature type="transmembrane region" description="Helical" evidence="1">
    <location>
        <begin position="133"/>
        <end position="153"/>
    </location>
</feature>
<dbReference type="Proteomes" id="UP000657372">
    <property type="component" value="Unassembled WGS sequence"/>
</dbReference>
<feature type="transmembrane region" description="Helical" evidence="1">
    <location>
        <begin position="231"/>
        <end position="250"/>
    </location>
</feature>
<comment type="caution">
    <text evidence="2">The sequence shown here is derived from an EMBL/GenBank/DDBJ whole genome shotgun (WGS) entry which is preliminary data.</text>
</comment>
<gene>
    <name evidence="2" type="ORF">IXC47_06700</name>
</gene>
<feature type="transmembrane region" description="Helical" evidence="1">
    <location>
        <begin position="40"/>
        <end position="62"/>
    </location>
</feature>
<feature type="transmembrane region" description="Helical" evidence="1">
    <location>
        <begin position="355"/>
        <end position="378"/>
    </location>
</feature>
<feature type="transmembrane region" description="Helical" evidence="1">
    <location>
        <begin position="173"/>
        <end position="197"/>
    </location>
</feature>
<organism evidence="2 3">
    <name type="scientific">Herminiimonas contaminans</name>
    <dbReference type="NCBI Taxonomy" id="1111140"/>
    <lineage>
        <taxon>Bacteria</taxon>
        <taxon>Pseudomonadati</taxon>
        <taxon>Pseudomonadota</taxon>
        <taxon>Betaproteobacteria</taxon>
        <taxon>Burkholderiales</taxon>
        <taxon>Oxalobacteraceae</taxon>
        <taxon>Herminiimonas</taxon>
    </lineage>
</organism>
<dbReference type="RefSeq" id="WP_195875071.1">
    <property type="nucleotide sequence ID" value="NZ_JADOEL010000003.1"/>
</dbReference>
<evidence type="ECO:0000256" key="1">
    <source>
        <dbReference type="SAM" id="Phobius"/>
    </source>
</evidence>
<keyword evidence="1" id="KW-0812">Transmembrane</keyword>
<proteinExistence type="predicted"/>
<feature type="transmembrane region" description="Helical" evidence="1">
    <location>
        <begin position="82"/>
        <end position="106"/>
    </location>
</feature>
<feature type="transmembrane region" description="Helical" evidence="1">
    <location>
        <begin position="262"/>
        <end position="284"/>
    </location>
</feature>